<dbReference type="GO" id="GO:0005886">
    <property type="term" value="C:plasma membrane"/>
    <property type="evidence" value="ECO:0007669"/>
    <property type="project" value="UniProtKB-SubCell"/>
</dbReference>
<evidence type="ECO:0000256" key="2">
    <source>
        <dbReference type="ARBA" id="ARBA00022448"/>
    </source>
</evidence>
<dbReference type="PANTHER" id="PTHR30574">
    <property type="entry name" value="INNER MEMBRANE PROTEIN YEDE"/>
    <property type="match status" value="1"/>
</dbReference>
<feature type="transmembrane region" description="Helical" evidence="9">
    <location>
        <begin position="24"/>
        <end position="42"/>
    </location>
</feature>
<evidence type="ECO:0000256" key="3">
    <source>
        <dbReference type="ARBA" id="ARBA00022475"/>
    </source>
</evidence>
<keyword evidence="3" id="KW-1003">Cell membrane</keyword>
<evidence type="ECO:0000313" key="10">
    <source>
        <dbReference type="EMBL" id="MEE3715858.1"/>
    </source>
</evidence>
<feature type="transmembrane region" description="Helical" evidence="9">
    <location>
        <begin position="332"/>
        <end position="351"/>
    </location>
</feature>
<keyword evidence="5 9" id="KW-0812">Transmembrane</keyword>
<feature type="transmembrane region" description="Helical" evidence="9">
    <location>
        <begin position="190"/>
        <end position="213"/>
    </location>
</feature>
<keyword evidence="2" id="KW-0813">Transport</keyword>
<name>A0AAW9PZD6_9CYAN</name>
<dbReference type="EMBL" id="JAZBJZ010000008">
    <property type="protein sequence ID" value="MEE3715858.1"/>
    <property type="molecule type" value="Genomic_DNA"/>
</dbReference>
<reference evidence="10" key="1">
    <citation type="submission" date="2024-01" db="EMBL/GenBank/DDBJ databases">
        <title>Bank of Algae and Cyanobacteria of the Azores (BACA) strain genomes.</title>
        <authorList>
            <person name="Luz R."/>
            <person name="Cordeiro R."/>
            <person name="Fonseca A."/>
            <person name="Goncalves V."/>
        </authorList>
    </citation>
    <scope>NUCLEOTIDE SEQUENCE</scope>
    <source>
        <strain evidence="10">BACA0141</strain>
    </source>
</reference>
<comment type="similarity">
    <text evidence="8">Belongs to the TsuA/YedE (TC 9.B.102) family.</text>
</comment>
<feature type="transmembrane region" description="Helical" evidence="9">
    <location>
        <begin position="144"/>
        <end position="170"/>
    </location>
</feature>
<keyword evidence="11" id="KW-1185">Reference proteome</keyword>
<feature type="transmembrane region" description="Helical" evidence="9">
    <location>
        <begin position="87"/>
        <end position="107"/>
    </location>
</feature>
<accession>A0AAW9PZD6</accession>
<evidence type="ECO:0000256" key="8">
    <source>
        <dbReference type="ARBA" id="ARBA00035655"/>
    </source>
</evidence>
<evidence type="ECO:0000256" key="9">
    <source>
        <dbReference type="SAM" id="Phobius"/>
    </source>
</evidence>
<gene>
    <name evidence="10" type="ORF">V2H45_03755</name>
</gene>
<dbReference type="InterPro" id="IPR007272">
    <property type="entry name" value="Sulf_transp_TsuA/YedE"/>
</dbReference>
<evidence type="ECO:0000256" key="4">
    <source>
        <dbReference type="ARBA" id="ARBA00022519"/>
    </source>
</evidence>
<sequence>MANSIQPTAGFEAWFLRPKLQQRITAIALLIFIVGAIALSQFGWRQSALFIVGGLLGLTLYAAKFSFTGAYRKVLVERDPIGMYAQFLAIAIAAILFAPTLAAGSVFEQDVSGAIAPLGGSVSFGAFLFGIGMQFATGCGCGTLYTVGAGSTTMLFTLATFGMGAFAASLTRSWWTWLPSGQAIALNEVFGWQLGLLVQLGLAIVAIALLYGWRRSKSTELNRQPIWSALRTQKKLFFGAIALAILNWLVLILSGQPWRITWGFALWSAHIAKFVGWNATTSQFWQGEFAQAALNQSVFADATSVTNLGIILGALLAAAIAGKFVPKAIGSVSAIVFALIGGLLMGYGAFLSFGCNVNAFFGGIASGSLHGWLWIAFALFGSFVGIRLRSPIIV</sequence>
<dbReference type="PANTHER" id="PTHR30574:SF1">
    <property type="entry name" value="SULPHUR TRANSPORT DOMAIN-CONTAINING PROTEIN"/>
    <property type="match status" value="1"/>
</dbReference>
<evidence type="ECO:0000256" key="5">
    <source>
        <dbReference type="ARBA" id="ARBA00022692"/>
    </source>
</evidence>
<organism evidence="10 11">
    <name type="scientific">Tumidithrix elongata BACA0141</name>
    <dbReference type="NCBI Taxonomy" id="2716417"/>
    <lineage>
        <taxon>Bacteria</taxon>
        <taxon>Bacillati</taxon>
        <taxon>Cyanobacteriota</taxon>
        <taxon>Cyanophyceae</taxon>
        <taxon>Pseudanabaenales</taxon>
        <taxon>Pseudanabaenaceae</taxon>
        <taxon>Tumidithrix</taxon>
        <taxon>Tumidithrix elongata</taxon>
    </lineage>
</organism>
<protein>
    <submittedName>
        <fullName evidence="10">YeeE/YedE family protein</fullName>
    </submittedName>
</protein>
<dbReference type="Proteomes" id="UP001333818">
    <property type="component" value="Unassembled WGS sequence"/>
</dbReference>
<feature type="transmembrane region" description="Helical" evidence="9">
    <location>
        <begin position="236"/>
        <end position="258"/>
    </location>
</feature>
<feature type="transmembrane region" description="Helical" evidence="9">
    <location>
        <begin position="371"/>
        <end position="388"/>
    </location>
</feature>
<feature type="transmembrane region" description="Helical" evidence="9">
    <location>
        <begin position="305"/>
        <end position="325"/>
    </location>
</feature>
<dbReference type="RefSeq" id="WP_330482282.1">
    <property type="nucleotide sequence ID" value="NZ_JAZBJZ010000008.1"/>
</dbReference>
<comment type="subcellular location">
    <subcellularLocation>
        <location evidence="1">Cell inner membrane</location>
        <topology evidence="1">Multi-pass membrane protein</topology>
    </subcellularLocation>
</comment>
<keyword evidence="7 9" id="KW-0472">Membrane</keyword>
<evidence type="ECO:0000313" key="11">
    <source>
        <dbReference type="Proteomes" id="UP001333818"/>
    </source>
</evidence>
<dbReference type="Pfam" id="PF04143">
    <property type="entry name" value="Sulf_transp"/>
    <property type="match status" value="1"/>
</dbReference>
<feature type="transmembrane region" description="Helical" evidence="9">
    <location>
        <begin position="113"/>
        <end position="132"/>
    </location>
</feature>
<evidence type="ECO:0000256" key="1">
    <source>
        <dbReference type="ARBA" id="ARBA00004429"/>
    </source>
</evidence>
<evidence type="ECO:0000256" key="6">
    <source>
        <dbReference type="ARBA" id="ARBA00022989"/>
    </source>
</evidence>
<comment type="caution">
    <text evidence="10">The sequence shown here is derived from an EMBL/GenBank/DDBJ whole genome shotgun (WGS) entry which is preliminary data.</text>
</comment>
<dbReference type="AlphaFoldDB" id="A0AAW9PZD6"/>
<keyword evidence="6 9" id="KW-1133">Transmembrane helix</keyword>
<feature type="transmembrane region" description="Helical" evidence="9">
    <location>
        <begin position="48"/>
        <end position="67"/>
    </location>
</feature>
<proteinExistence type="inferred from homology"/>
<evidence type="ECO:0000256" key="7">
    <source>
        <dbReference type="ARBA" id="ARBA00023136"/>
    </source>
</evidence>
<keyword evidence="4" id="KW-0997">Cell inner membrane</keyword>